<feature type="compositionally biased region" description="Gly residues" evidence="4">
    <location>
        <begin position="431"/>
        <end position="449"/>
    </location>
</feature>
<dbReference type="Pfam" id="PF00392">
    <property type="entry name" value="GntR"/>
    <property type="match status" value="1"/>
</dbReference>
<feature type="compositionally biased region" description="Low complexity" evidence="4">
    <location>
        <begin position="450"/>
        <end position="464"/>
    </location>
</feature>
<dbReference type="CDD" id="cd07377">
    <property type="entry name" value="WHTH_GntR"/>
    <property type="match status" value="1"/>
</dbReference>
<dbReference type="GO" id="GO:0003677">
    <property type="term" value="F:DNA binding"/>
    <property type="evidence" value="ECO:0007669"/>
    <property type="project" value="UniProtKB-KW"/>
</dbReference>
<evidence type="ECO:0000256" key="2">
    <source>
        <dbReference type="ARBA" id="ARBA00023125"/>
    </source>
</evidence>
<keyword evidence="1" id="KW-0805">Transcription regulation</keyword>
<keyword evidence="7" id="KW-1185">Reference proteome</keyword>
<keyword evidence="2" id="KW-0238">DNA-binding</keyword>
<dbReference type="RefSeq" id="WP_092362316.1">
    <property type="nucleotide sequence ID" value="NZ_DAINWJ010000148.1"/>
</dbReference>
<dbReference type="Proteomes" id="UP000198508">
    <property type="component" value="Unassembled WGS sequence"/>
</dbReference>
<organism evidence="6 7">
    <name type="scientific">Enterocloster lavalensis</name>
    <dbReference type="NCBI Taxonomy" id="460384"/>
    <lineage>
        <taxon>Bacteria</taxon>
        <taxon>Bacillati</taxon>
        <taxon>Bacillota</taxon>
        <taxon>Clostridia</taxon>
        <taxon>Lachnospirales</taxon>
        <taxon>Lachnospiraceae</taxon>
        <taxon>Enterocloster</taxon>
    </lineage>
</organism>
<dbReference type="GO" id="GO:0003700">
    <property type="term" value="F:DNA-binding transcription factor activity"/>
    <property type="evidence" value="ECO:0007669"/>
    <property type="project" value="InterPro"/>
</dbReference>
<sequence>MKSGDEFYRLIYEYYEARIRCGFYVRGDRLPSIQKICGIFRMAPATVRAGLRILEKNGYIKMDARRAALVVYEAESADFRRNAAAYFVPRREGIRDLIQAQKLLIEPLWQAGLRCWSKAEWEVLLQGLSDPGPGAVSMPVQLYMFALEALNNGLIINCYWEVIRYIRYPYLTNREERQRPALNLPGTSRDEIIDLLRRELERITAVAAGQLYAFMEQAAAEYHMENVKPVHFQCNIYSRRPQLRYTLASRLIREMLDQTYPAGSYLPSLPQLAGTYGVGVNTVRRTLELLSRLGLVRSRHGKGTLVCEQPGEMDLESPEIRDGFRLYRESLQFLALTIRPVARCALESAAPEAAAELKRRLSCLKGEERCLCLERILDFIVVQCPSMFVRECYGMVRQLAAWGYPLELQRRKNGAGSGAGGGLHNSLDNGLGPGRGSDPGPGRGPGAGNGSDPDGGPSPDGVLSPAKLLAQCLEEGSTEGFAEECERFLRQEEARYIW</sequence>
<evidence type="ECO:0000313" key="7">
    <source>
        <dbReference type="Proteomes" id="UP000198508"/>
    </source>
</evidence>
<evidence type="ECO:0000259" key="5">
    <source>
        <dbReference type="PROSITE" id="PS50949"/>
    </source>
</evidence>
<dbReference type="PANTHER" id="PTHR44846:SF16">
    <property type="entry name" value="TRANSCRIPTIONAL REGULATOR PHNF-RELATED"/>
    <property type="match status" value="1"/>
</dbReference>
<dbReference type="EMBL" id="FOIM01000006">
    <property type="protein sequence ID" value="SET45795.1"/>
    <property type="molecule type" value="Genomic_DNA"/>
</dbReference>
<keyword evidence="3" id="KW-0804">Transcription</keyword>
<dbReference type="GeneID" id="93276601"/>
<dbReference type="SMART" id="SM00345">
    <property type="entry name" value="HTH_GNTR"/>
    <property type="match status" value="2"/>
</dbReference>
<dbReference type="InterPro" id="IPR036390">
    <property type="entry name" value="WH_DNA-bd_sf"/>
</dbReference>
<dbReference type="SUPFAM" id="SSF46785">
    <property type="entry name" value="Winged helix' DNA-binding domain"/>
    <property type="match status" value="2"/>
</dbReference>
<dbReference type="Gene3D" id="1.10.10.10">
    <property type="entry name" value="Winged helix-like DNA-binding domain superfamily/Winged helix DNA-binding domain"/>
    <property type="match status" value="2"/>
</dbReference>
<feature type="region of interest" description="Disordered" evidence="4">
    <location>
        <begin position="415"/>
        <end position="464"/>
    </location>
</feature>
<evidence type="ECO:0000256" key="4">
    <source>
        <dbReference type="SAM" id="MobiDB-lite"/>
    </source>
</evidence>
<evidence type="ECO:0000256" key="3">
    <source>
        <dbReference type="ARBA" id="ARBA00023163"/>
    </source>
</evidence>
<accession>A0A1I0EKN0</accession>
<feature type="domain" description="HTH gntR-type" evidence="5">
    <location>
        <begin position="241"/>
        <end position="309"/>
    </location>
</feature>
<dbReference type="PANTHER" id="PTHR44846">
    <property type="entry name" value="MANNOSYL-D-GLYCERATE TRANSPORT/METABOLISM SYSTEM REPRESSOR MNGR-RELATED"/>
    <property type="match status" value="1"/>
</dbReference>
<dbReference type="InterPro" id="IPR000524">
    <property type="entry name" value="Tscrpt_reg_HTH_GntR"/>
</dbReference>
<dbReference type="AlphaFoldDB" id="A0A1I0EKN0"/>
<proteinExistence type="predicted"/>
<dbReference type="InterPro" id="IPR050679">
    <property type="entry name" value="Bact_HTH_transcr_reg"/>
</dbReference>
<reference evidence="7" key="1">
    <citation type="submission" date="2016-10" db="EMBL/GenBank/DDBJ databases">
        <authorList>
            <person name="Varghese N."/>
            <person name="Submissions S."/>
        </authorList>
    </citation>
    <scope>NUCLEOTIDE SEQUENCE [LARGE SCALE GENOMIC DNA]</scope>
    <source>
        <strain evidence="7">NLAE-zl-G277</strain>
    </source>
</reference>
<dbReference type="PROSITE" id="PS50949">
    <property type="entry name" value="HTH_GNTR"/>
    <property type="match status" value="2"/>
</dbReference>
<evidence type="ECO:0000256" key="1">
    <source>
        <dbReference type="ARBA" id="ARBA00023015"/>
    </source>
</evidence>
<dbReference type="InterPro" id="IPR036388">
    <property type="entry name" value="WH-like_DNA-bd_sf"/>
</dbReference>
<evidence type="ECO:0000313" key="6">
    <source>
        <dbReference type="EMBL" id="SET45795.1"/>
    </source>
</evidence>
<name>A0A1I0EKN0_9FIRM</name>
<dbReference type="STRING" id="460384.SAMN05216313_106197"/>
<gene>
    <name evidence="6" type="ORF">SAMN05216313_106197</name>
</gene>
<protein>
    <submittedName>
        <fullName evidence="6">Regulatory protein, gntR family</fullName>
    </submittedName>
</protein>
<feature type="domain" description="HTH gntR-type" evidence="5">
    <location>
        <begin position="5"/>
        <end position="73"/>
    </location>
</feature>